<evidence type="ECO:0000313" key="8">
    <source>
        <dbReference type="Proteomes" id="UP000475117"/>
    </source>
</evidence>
<dbReference type="PANTHER" id="PTHR30606:SF10">
    <property type="entry name" value="PHOSPHATIDYLINOSITOL MANNOSIDE ACYLTRANSFERASE"/>
    <property type="match status" value="1"/>
</dbReference>
<proteinExistence type="predicted"/>
<dbReference type="GO" id="GO:0005886">
    <property type="term" value="C:plasma membrane"/>
    <property type="evidence" value="ECO:0007669"/>
    <property type="project" value="UniProtKB-SubCell"/>
</dbReference>
<keyword evidence="5" id="KW-0472">Membrane</keyword>
<evidence type="ECO:0000256" key="1">
    <source>
        <dbReference type="ARBA" id="ARBA00004533"/>
    </source>
</evidence>
<keyword evidence="6 7" id="KW-0012">Acyltransferase</keyword>
<gene>
    <name evidence="7" type="ORF">G3M56_012340</name>
</gene>
<evidence type="ECO:0000256" key="4">
    <source>
        <dbReference type="ARBA" id="ARBA00022679"/>
    </source>
</evidence>
<dbReference type="KEGG" id="soa:G3M56_012340"/>
<dbReference type="RefSeq" id="WP_164364339.1">
    <property type="nucleotide sequence ID" value="NZ_CP066776.1"/>
</dbReference>
<evidence type="ECO:0000313" key="7">
    <source>
        <dbReference type="EMBL" id="QQL44661.1"/>
    </source>
</evidence>
<dbReference type="InterPro" id="IPR004960">
    <property type="entry name" value="LipA_acyltrans"/>
</dbReference>
<keyword evidence="3" id="KW-0997">Cell inner membrane</keyword>
<dbReference type="GO" id="GO:0016746">
    <property type="term" value="F:acyltransferase activity"/>
    <property type="evidence" value="ECO:0007669"/>
    <property type="project" value="UniProtKB-KW"/>
</dbReference>
<keyword evidence="4 7" id="KW-0808">Transferase</keyword>
<dbReference type="PANTHER" id="PTHR30606">
    <property type="entry name" value="LIPID A BIOSYNTHESIS LAUROYL ACYLTRANSFERASE"/>
    <property type="match status" value="1"/>
</dbReference>
<evidence type="ECO:0000256" key="3">
    <source>
        <dbReference type="ARBA" id="ARBA00022519"/>
    </source>
</evidence>
<name>A0A6B3LAZ0_9BACT</name>
<protein>
    <submittedName>
        <fullName evidence="7">Lysophospholipid acyltransferase family protein</fullName>
    </submittedName>
</protein>
<evidence type="ECO:0000256" key="6">
    <source>
        <dbReference type="ARBA" id="ARBA00023315"/>
    </source>
</evidence>
<dbReference type="EMBL" id="CP066776">
    <property type="protein sequence ID" value="QQL44661.1"/>
    <property type="molecule type" value="Genomic_DNA"/>
</dbReference>
<keyword evidence="8" id="KW-1185">Reference proteome</keyword>
<keyword evidence="2" id="KW-1003">Cell membrane</keyword>
<dbReference type="CDD" id="cd07984">
    <property type="entry name" value="LPLAT_LABLAT-like"/>
    <property type="match status" value="1"/>
</dbReference>
<evidence type="ECO:0000256" key="5">
    <source>
        <dbReference type="ARBA" id="ARBA00023136"/>
    </source>
</evidence>
<organism evidence="7 8">
    <name type="scientific">Sulfuriroseicoccus oceanibius</name>
    <dbReference type="NCBI Taxonomy" id="2707525"/>
    <lineage>
        <taxon>Bacteria</taxon>
        <taxon>Pseudomonadati</taxon>
        <taxon>Verrucomicrobiota</taxon>
        <taxon>Verrucomicrobiia</taxon>
        <taxon>Verrucomicrobiales</taxon>
        <taxon>Verrucomicrobiaceae</taxon>
        <taxon>Sulfuriroseicoccus</taxon>
    </lineage>
</organism>
<dbReference type="Proteomes" id="UP000475117">
    <property type="component" value="Chromosome"/>
</dbReference>
<accession>A0A6B3LAZ0</accession>
<dbReference type="Pfam" id="PF03279">
    <property type="entry name" value="Lip_A_acyltrans"/>
    <property type="match status" value="1"/>
</dbReference>
<comment type="subcellular location">
    <subcellularLocation>
        <location evidence="1">Cell inner membrane</location>
    </subcellularLocation>
</comment>
<dbReference type="AlphaFoldDB" id="A0A6B3LAZ0"/>
<dbReference type="GO" id="GO:0009247">
    <property type="term" value="P:glycolipid biosynthetic process"/>
    <property type="evidence" value="ECO:0007669"/>
    <property type="project" value="UniProtKB-ARBA"/>
</dbReference>
<sequence>MSQPSNAAPLPPQPSMWKRLRYVIEWLAVKTGQETVAMLDHRSIPTVANALGSIAALVDRRGRHTALENLRVVFGDRFSTKERNAIVRESYSQFARAFIDLFWSHNLNSDNFRCFATFELEDEEATLAAGKQGAVWLTPHYSNFEWMALCWAFVDGDEFTIIAEDFKNDRLTGLFRKFREASGHRVIPQERAMIRLLKVLKSGGNTAFLPDLNVPAGNAAIPVSCFGLKVSATPLHALLAARTGAPVVPGICLPNADGSYQMKVFKPITFAKDTPLEEIAQQCWDIFEPWIKERPAPWLWMYKHWRYRSRTNPDNYPAYANFSKKFDKMEAL</sequence>
<evidence type="ECO:0000256" key="2">
    <source>
        <dbReference type="ARBA" id="ARBA00022475"/>
    </source>
</evidence>
<reference evidence="7 8" key="1">
    <citation type="submission" date="2020-12" db="EMBL/GenBank/DDBJ databases">
        <title>Sulforoseuscoccus oceanibium gen. nov., sp. nov., a representative of the phylum Verrucomicrobia with special cytoplasmic membrane, and proposal of Sulforoseuscoccusaceae fam. nov.</title>
        <authorList>
            <person name="Xi F."/>
        </authorList>
    </citation>
    <scope>NUCLEOTIDE SEQUENCE [LARGE SCALE GENOMIC DNA]</scope>
    <source>
        <strain evidence="7 8">T37</strain>
    </source>
</reference>